<accession>A0ACB5R701</accession>
<gene>
    <name evidence="1" type="ORF">rsdtw13_01430</name>
</gene>
<organism evidence="1 2">
    <name type="scientific">Inconstantimicrobium mannanitabidum</name>
    <dbReference type="NCBI Taxonomy" id="1604901"/>
    <lineage>
        <taxon>Bacteria</taxon>
        <taxon>Bacillati</taxon>
        <taxon>Bacillota</taxon>
        <taxon>Clostridia</taxon>
        <taxon>Eubacteriales</taxon>
        <taxon>Clostridiaceae</taxon>
        <taxon>Inconstantimicrobium</taxon>
    </lineage>
</organism>
<protein>
    <submittedName>
        <fullName evidence="1">Uncharacterized protein</fullName>
    </submittedName>
</protein>
<comment type="caution">
    <text evidence="1">The sequence shown here is derived from an EMBL/GenBank/DDBJ whole genome shotgun (WGS) entry which is preliminary data.</text>
</comment>
<evidence type="ECO:0000313" key="1">
    <source>
        <dbReference type="EMBL" id="GKX64885.1"/>
    </source>
</evidence>
<keyword evidence="2" id="KW-1185">Reference proteome</keyword>
<name>A0ACB5R701_9CLOT</name>
<reference evidence="1" key="1">
    <citation type="journal article" date="2025" name="Int. J. Syst. Evol. Microbiol.">
        <title>Inconstantimicrobium mannanitabidum sp. nov., a novel member of the family Clostridiaceae isolated from anoxic soil under the treatment of reductive soil disinfestation.</title>
        <authorList>
            <person name="Ueki A."/>
            <person name="Tonouchi A."/>
            <person name="Honma S."/>
            <person name="Kaku N."/>
            <person name="Ueki K."/>
        </authorList>
    </citation>
    <scope>NUCLEOTIDE SEQUENCE</scope>
    <source>
        <strain evidence="1">TW13</strain>
    </source>
</reference>
<proteinExistence type="predicted"/>
<evidence type="ECO:0000313" key="2">
    <source>
        <dbReference type="Proteomes" id="UP001058074"/>
    </source>
</evidence>
<dbReference type="EMBL" id="BROD01000001">
    <property type="protein sequence ID" value="GKX64885.1"/>
    <property type="molecule type" value="Genomic_DNA"/>
</dbReference>
<dbReference type="Proteomes" id="UP001058074">
    <property type="component" value="Unassembled WGS sequence"/>
</dbReference>
<sequence length="90" mass="10381">MLTILSILSVIAAVCASATIICTLLTMYQFVYIAQIFNSYKLIQITLAITMFFWALRFFVSETGWKKRVYPIIFLFVAVGALYFMIIYVK</sequence>